<reference evidence="3" key="1">
    <citation type="submission" date="2018-11" db="EMBL/GenBank/DDBJ databases">
        <authorList>
            <consortium name="Pathogen Informatics"/>
        </authorList>
    </citation>
    <scope>NUCLEOTIDE SEQUENCE</scope>
</reference>
<comment type="caution">
    <text evidence="3">The sequence shown here is derived from an EMBL/GenBank/DDBJ whole genome shotgun (WGS) entry which is preliminary data.</text>
</comment>
<dbReference type="InterPro" id="IPR020845">
    <property type="entry name" value="AMP-binding_CS"/>
</dbReference>
<organism evidence="3 4">
    <name type="scientific">Protopolystoma xenopodis</name>
    <dbReference type="NCBI Taxonomy" id="117903"/>
    <lineage>
        <taxon>Eukaryota</taxon>
        <taxon>Metazoa</taxon>
        <taxon>Spiralia</taxon>
        <taxon>Lophotrochozoa</taxon>
        <taxon>Platyhelminthes</taxon>
        <taxon>Monogenea</taxon>
        <taxon>Polyopisthocotylea</taxon>
        <taxon>Polystomatidea</taxon>
        <taxon>Polystomatidae</taxon>
        <taxon>Protopolystoma</taxon>
    </lineage>
</organism>
<sequence>MMRSFATLWDYLRNSSFNISHYLSSLLLHSRMDIPMQTGRDIWWHDLLACITPSELGGQVDCCPIEWCDAEDSLFMLYTSGSTGRPKGVLHTLGGYMVYTGTTFYYTFDYHADDIYWCTADVGWITGPYRLT</sequence>
<dbReference type="Pfam" id="PF00501">
    <property type="entry name" value="AMP-binding"/>
    <property type="match status" value="1"/>
</dbReference>
<proteinExistence type="predicted"/>
<dbReference type="PROSITE" id="PS00455">
    <property type="entry name" value="AMP_BINDING"/>
    <property type="match status" value="1"/>
</dbReference>
<dbReference type="InterPro" id="IPR042099">
    <property type="entry name" value="ANL_N_sf"/>
</dbReference>
<dbReference type="GO" id="GO:0006085">
    <property type="term" value="P:acetyl-CoA biosynthetic process"/>
    <property type="evidence" value="ECO:0007669"/>
    <property type="project" value="TreeGrafter"/>
</dbReference>
<accession>A0A3S5ATA3</accession>
<dbReference type="EC" id="6.2.1.1" evidence="1"/>
<dbReference type="PANTHER" id="PTHR24095:SF14">
    <property type="entry name" value="ACETYL-COENZYME A SYNTHETASE 1"/>
    <property type="match status" value="1"/>
</dbReference>
<feature type="domain" description="AMP-dependent synthetase/ligase" evidence="2">
    <location>
        <begin position="63"/>
        <end position="127"/>
    </location>
</feature>
<dbReference type="EMBL" id="CAAALY010090634">
    <property type="protein sequence ID" value="VEL27882.1"/>
    <property type="molecule type" value="Genomic_DNA"/>
</dbReference>
<dbReference type="SUPFAM" id="SSF56801">
    <property type="entry name" value="Acetyl-CoA synthetase-like"/>
    <property type="match status" value="1"/>
</dbReference>
<evidence type="ECO:0000256" key="1">
    <source>
        <dbReference type="ARBA" id="ARBA00013275"/>
    </source>
</evidence>
<dbReference type="OrthoDB" id="1706066at2759"/>
<keyword evidence="4" id="KW-1185">Reference proteome</keyword>
<name>A0A3S5ATA3_9PLAT</name>
<evidence type="ECO:0000313" key="3">
    <source>
        <dbReference type="EMBL" id="VEL27882.1"/>
    </source>
</evidence>
<gene>
    <name evidence="3" type="ORF">PXEA_LOCUS21322</name>
</gene>
<evidence type="ECO:0000313" key="4">
    <source>
        <dbReference type="Proteomes" id="UP000784294"/>
    </source>
</evidence>
<dbReference type="AlphaFoldDB" id="A0A3S5ATA3"/>
<dbReference type="GO" id="GO:0003987">
    <property type="term" value="F:acetate-CoA ligase activity"/>
    <property type="evidence" value="ECO:0007669"/>
    <property type="project" value="UniProtKB-EC"/>
</dbReference>
<dbReference type="Proteomes" id="UP000784294">
    <property type="component" value="Unassembled WGS sequence"/>
</dbReference>
<dbReference type="InterPro" id="IPR000873">
    <property type="entry name" value="AMP-dep_synth/lig_dom"/>
</dbReference>
<evidence type="ECO:0000259" key="2">
    <source>
        <dbReference type="Pfam" id="PF00501"/>
    </source>
</evidence>
<dbReference type="PANTHER" id="PTHR24095">
    <property type="entry name" value="ACETYL-COENZYME A SYNTHETASE"/>
    <property type="match status" value="1"/>
</dbReference>
<protein>
    <recommendedName>
        <fullName evidence="1">acetate--CoA ligase</fullName>
        <ecNumber evidence="1">6.2.1.1</ecNumber>
    </recommendedName>
</protein>
<dbReference type="Gene3D" id="3.40.50.12780">
    <property type="entry name" value="N-terminal domain of ligase-like"/>
    <property type="match status" value="1"/>
</dbReference>